<name>A0AA36DGH6_9BILA</name>
<protein>
    <submittedName>
        <fullName evidence="3">Uncharacterized protein</fullName>
    </submittedName>
</protein>
<dbReference type="EMBL" id="CATQJA010000816">
    <property type="protein sequence ID" value="CAJ0564183.1"/>
    <property type="molecule type" value="Genomic_DNA"/>
</dbReference>
<evidence type="ECO:0000313" key="3">
    <source>
        <dbReference type="EMBL" id="CAJ0586742.1"/>
    </source>
</evidence>
<evidence type="ECO:0000313" key="4">
    <source>
        <dbReference type="Proteomes" id="UP001177023"/>
    </source>
</evidence>
<feature type="region of interest" description="Disordered" evidence="1">
    <location>
        <begin position="331"/>
        <end position="355"/>
    </location>
</feature>
<dbReference type="AlphaFoldDB" id="A0AA36DGH6"/>
<dbReference type="Proteomes" id="UP001177023">
    <property type="component" value="Unassembled WGS sequence"/>
</dbReference>
<evidence type="ECO:0000256" key="1">
    <source>
        <dbReference type="SAM" id="MobiDB-lite"/>
    </source>
</evidence>
<evidence type="ECO:0000313" key="2">
    <source>
        <dbReference type="EMBL" id="CAJ0564183.1"/>
    </source>
</evidence>
<feature type="non-terminal residue" evidence="3">
    <location>
        <position position="355"/>
    </location>
</feature>
<reference evidence="3" key="1">
    <citation type="submission" date="2023-06" db="EMBL/GenBank/DDBJ databases">
        <authorList>
            <person name="Delattre M."/>
        </authorList>
    </citation>
    <scope>NUCLEOTIDE SEQUENCE</scope>
    <source>
        <strain evidence="3">AF72</strain>
    </source>
</reference>
<organism evidence="3 4">
    <name type="scientific">Mesorhabditis spiculigera</name>
    <dbReference type="NCBI Taxonomy" id="96644"/>
    <lineage>
        <taxon>Eukaryota</taxon>
        <taxon>Metazoa</taxon>
        <taxon>Ecdysozoa</taxon>
        <taxon>Nematoda</taxon>
        <taxon>Chromadorea</taxon>
        <taxon>Rhabditida</taxon>
        <taxon>Rhabditina</taxon>
        <taxon>Rhabditomorpha</taxon>
        <taxon>Rhabditoidea</taxon>
        <taxon>Rhabditidae</taxon>
        <taxon>Mesorhabditinae</taxon>
        <taxon>Mesorhabditis</taxon>
    </lineage>
</organism>
<proteinExistence type="predicted"/>
<keyword evidence="4" id="KW-1185">Reference proteome</keyword>
<accession>A0AA36DGH6</accession>
<dbReference type="EMBL" id="CATQJA010002709">
    <property type="protein sequence ID" value="CAJ0586742.1"/>
    <property type="molecule type" value="Genomic_DNA"/>
</dbReference>
<comment type="caution">
    <text evidence="3">The sequence shown here is derived from an EMBL/GenBank/DDBJ whole genome shotgun (WGS) entry which is preliminary data.</text>
</comment>
<sequence length="355" mass="40142">MGTKMPELPRDIWLNVMSMVLNSKNSTLADLAKCMAFPSTRNLFYLKSVEIEGTPNPETVMIGLNGQALLEVHHTRIFDAYQILETFLPTTATLKISNFKKEVHWASLLYWICDMELINQVTISDSQLTEAITAPISQCNATAVNFVRCSSKDDFFDQMFWNPPRMAITDCDPETMCHLVERTVIYGGQMSDLTLKISKERLTIQEFLLSLKRDAAATRVNRLYWERLFDLLSERSDIALVLQFDQAAEDQIIIAELLVRSGMLTLCEYFDLFTKLLDDCRLVFGVTYGRLNNVHRLFLQEEFAAVLAARQKHRLGLSLSPLMGPWNSSNSDSGFDSCSDSVPSSPSSSDTGIQM</sequence>
<gene>
    <name evidence="3" type="ORF">MSPICULIGERA_LOCUS24730</name>
    <name evidence="2" type="ORF">MSPICULIGERA_LOCUS2869</name>
</gene>